<feature type="region of interest" description="Disordered" evidence="4">
    <location>
        <begin position="282"/>
        <end position="313"/>
    </location>
</feature>
<dbReference type="Proteomes" id="UP001596391">
    <property type="component" value="Unassembled WGS sequence"/>
</dbReference>
<dbReference type="NCBIfam" id="TIGR00180">
    <property type="entry name" value="parB_part"/>
    <property type="match status" value="1"/>
</dbReference>
<dbReference type="PANTHER" id="PTHR33375">
    <property type="entry name" value="CHROMOSOME-PARTITIONING PROTEIN PARB-RELATED"/>
    <property type="match status" value="1"/>
</dbReference>
<comment type="similarity">
    <text evidence="1">Belongs to the ParB family.</text>
</comment>
<evidence type="ECO:0000313" key="7">
    <source>
        <dbReference type="Proteomes" id="UP001596391"/>
    </source>
</evidence>
<gene>
    <name evidence="6" type="ORF">ACFQBQ_16710</name>
</gene>
<keyword evidence="3" id="KW-0175">Coiled coil</keyword>
<evidence type="ECO:0000256" key="2">
    <source>
        <dbReference type="ARBA" id="ARBA00022829"/>
    </source>
</evidence>
<dbReference type="InterPro" id="IPR003115">
    <property type="entry name" value="ParB_N"/>
</dbReference>
<protein>
    <submittedName>
        <fullName evidence="6">ParB/RepB/Spo0J family partition protein</fullName>
    </submittedName>
</protein>
<dbReference type="PANTHER" id="PTHR33375:SF1">
    <property type="entry name" value="CHROMOSOME-PARTITIONING PROTEIN PARB-RELATED"/>
    <property type="match status" value="1"/>
</dbReference>
<evidence type="ECO:0000259" key="5">
    <source>
        <dbReference type="SMART" id="SM00470"/>
    </source>
</evidence>
<feature type="coiled-coil region" evidence="3">
    <location>
        <begin position="370"/>
        <end position="422"/>
    </location>
</feature>
<dbReference type="Gene3D" id="1.10.10.2830">
    <property type="match status" value="1"/>
</dbReference>
<evidence type="ECO:0000256" key="1">
    <source>
        <dbReference type="ARBA" id="ARBA00006295"/>
    </source>
</evidence>
<dbReference type="Pfam" id="PF17762">
    <property type="entry name" value="HTH_ParB"/>
    <property type="match status" value="1"/>
</dbReference>
<dbReference type="Pfam" id="PF02195">
    <property type="entry name" value="ParB_N"/>
    <property type="match status" value="1"/>
</dbReference>
<comment type="caution">
    <text evidence="6">The sequence shown here is derived from an EMBL/GenBank/DDBJ whole genome shotgun (WGS) entry which is preliminary data.</text>
</comment>
<dbReference type="InterPro" id="IPR036086">
    <property type="entry name" value="ParB/Sulfiredoxin_sf"/>
</dbReference>
<feature type="region of interest" description="Disordered" evidence="4">
    <location>
        <begin position="528"/>
        <end position="561"/>
    </location>
</feature>
<dbReference type="SUPFAM" id="SSF110849">
    <property type="entry name" value="ParB/Sulfiredoxin"/>
    <property type="match status" value="1"/>
</dbReference>
<dbReference type="InterPro" id="IPR041468">
    <property type="entry name" value="HTH_ParB/Spo0J"/>
</dbReference>
<name>A0ABW1ZEP5_9BACT</name>
<sequence>MQDSSPFQFIAIDHIDESTTNPRQTFDATKLDELATSIIMNGVIQPIVVRPHANRFEVVAGARRFRASVIAEQFSIPARVVELNDAQAVEWQLVENSQREDVHPYEEAQGFQRLLDMPGYDVAAIALKSGKSASHIYARLSLLQLIPEVAKAFVEERITASHANLIARLQQEHQADAFANCWRKDWKDEEAHLLPAKHLSAWIQSNLYLDLEAAPFDKDDPTLNPSAGSCFACPRRSGYNTSLFADVQGDQCLDAACFQGKITAHLDRELAARPELVQIETAWRNPKDQRPGALNRNDYRELPDADNPDAEPPCAHAKPALIVFGKGIGRTVMVCLEPECSVHSNQPEYDDEEEIAAAPAMPPAPEEETEEEAAQRIVEHEQRVAEYEAEETRKREERKAAVERLEQEREAERVQRERHLKARAATFERILANAPEAFNAAQLRTILSLLIHLDPYDYLDKVMAFYTKEDENTEQSVEQIVSSVLGATPDEKLTSFALRLLLSDHVAIPQEDQPDLLAEAEQIFAPEQLKTAKPKKAPTTKPALIKAAAKGKKPSIPKKAA</sequence>
<dbReference type="Gene3D" id="3.90.1530.30">
    <property type="match status" value="1"/>
</dbReference>
<organism evidence="6 7">
    <name type="scientific">Granulicella cerasi</name>
    <dbReference type="NCBI Taxonomy" id="741063"/>
    <lineage>
        <taxon>Bacteria</taxon>
        <taxon>Pseudomonadati</taxon>
        <taxon>Acidobacteriota</taxon>
        <taxon>Terriglobia</taxon>
        <taxon>Terriglobales</taxon>
        <taxon>Acidobacteriaceae</taxon>
        <taxon>Granulicella</taxon>
    </lineage>
</organism>
<dbReference type="InterPro" id="IPR004437">
    <property type="entry name" value="ParB/RepB/Spo0J"/>
</dbReference>
<dbReference type="EMBL" id="JBHSWI010000001">
    <property type="protein sequence ID" value="MFC6647182.1"/>
    <property type="molecule type" value="Genomic_DNA"/>
</dbReference>
<keyword evidence="7" id="KW-1185">Reference proteome</keyword>
<evidence type="ECO:0000313" key="6">
    <source>
        <dbReference type="EMBL" id="MFC6647182.1"/>
    </source>
</evidence>
<proteinExistence type="inferred from homology"/>
<dbReference type="RefSeq" id="WP_263370904.1">
    <property type="nucleotide sequence ID" value="NZ_JAGSYD010000002.1"/>
</dbReference>
<dbReference type="SUPFAM" id="SSF109709">
    <property type="entry name" value="KorB DNA-binding domain-like"/>
    <property type="match status" value="1"/>
</dbReference>
<feature type="domain" description="ParB-like N-terminal" evidence="5">
    <location>
        <begin position="8"/>
        <end position="97"/>
    </location>
</feature>
<dbReference type="SMART" id="SM00470">
    <property type="entry name" value="ParB"/>
    <property type="match status" value="1"/>
</dbReference>
<evidence type="ECO:0000256" key="3">
    <source>
        <dbReference type="SAM" id="Coils"/>
    </source>
</evidence>
<keyword evidence="2" id="KW-0159">Chromosome partition</keyword>
<reference evidence="7" key="1">
    <citation type="journal article" date="2019" name="Int. J. Syst. Evol. Microbiol.">
        <title>The Global Catalogue of Microorganisms (GCM) 10K type strain sequencing project: providing services to taxonomists for standard genome sequencing and annotation.</title>
        <authorList>
            <consortium name="The Broad Institute Genomics Platform"/>
            <consortium name="The Broad Institute Genome Sequencing Center for Infectious Disease"/>
            <person name="Wu L."/>
            <person name="Ma J."/>
        </authorList>
    </citation>
    <scope>NUCLEOTIDE SEQUENCE [LARGE SCALE GENOMIC DNA]</scope>
    <source>
        <strain evidence="7">CGMCC 1.16026</strain>
    </source>
</reference>
<feature type="compositionally biased region" description="Basic residues" evidence="4">
    <location>
        <begin position="549"/>
        <end position="561"/>
    </location>
</feature>
<accession>A0ABW1ZEP5</accession>
<dbReference type="InterPro" id="IPR050336">
    <property type="entry name" value="Chromosome_partition/occlusion"/>
</dbReference>
<evidence type="ECO:0000256" key="4">
    <source>
        <dbReference type="SAM" id="MobiDB-lite"/>
    </source>
</evidence>
<feature type="compositionally biased region" description="Low complexity" evidence="4">
    <location>
        <begin position="539"/>
        <end position="548"/>
    </location>
</feature>